<evidence type="ECO:0000256" key="5">
    <source>
        <dbReference type="SAM" id="Phobius"/>
    </source>
</evidence>
<comment type="cofactor">
    <cofactor evidence="1">
        <name>heme</name>
        <dbReference type="ChEBI" id="CHEBI:30413"/>
    </cofactor>
</comment>
<keyword evidence="7" id="KW-1185">Reference proteome</keyword>
<keyword evidence="4" id="KW-0560">Oxidoreductase</keyword>
<dbReference type="Pfam" id="PF00067">
    <property type="entry name" value="p450"/>
    <property type="match status" value="1"/>
</dbReference>
<dbReference type="InterPro" id="IPR001128">
    <property type="entry name" value="Cyt_P450"/>
</dbReference>
<dbReference type="InterPro" id="IPR036396">
    <property type="entry name" value="Cyt_P450_sf"/>
</dbReference>
<dbReference type="PANTHER" id="PTHR24305:SF152">
    <property type="entry name" value="P450, PUTATIVE (EUROFUNG)-RELATED"/>
    <property type="match status" value="1"/>
</dbReference>
<dbReference type="SUPFAM" id="SSF48264">
    <property type="entry name" value="Cytochrome P450"/>
    <property type="match status" value="1"/>
</dbReference>
<feature type="transmembrane region" description="Helical" evidence="5">
    <location>
        <begin position="12"/>
        <end position="35"/>
    </location>
</feature>
<protein>
    <recommendedName>
        <fullName evidence="8">Cytochrome P450</fullName>
    </recommendedName>
</protein>
<dbReference type="InterPro" id="IPR050121">
    <property type="entry name" value="Cytochrome_P450_monoxygenase"/>
</dbReference>
<proteinExistence type="inferred from homology"/>
<evidence type="ECO:0000256" key="2">
    <source>
        <dbReference type="ARBA" id="ARBA00022723"/>
    </source>
</evidence>
<keyword evidence="3 4" id="KW-0408">Iron</keyword>
<comment type="similarity">
    <text evidence="4">Belongs to the cytochrome P450 family.</text>
</comment>
<dbReference type="CDD" id="cd11062">
    <property type="entry name" value="CYP58-like"/>
    <property type="match status" value="1"/>
</dbReference>
<dbReference type="InterPro" id="IPR002401">
    <property type="entry name" value="Cyt_P450_E_grp-I"/>
</dbReference>
<evidence type="ECO:0000256" key="3">
    <source>
        <dbReference type="ARBA" id="ARBA00023004"/>
    </source>
</evidence>
<evidence type="ECO:0000313" key="7">
    <source>
        <dbReference type="Proteomes" id="UP001595075"/>
    </source>
</evidence>
<keyword evidence="5" id="KW-0812">Transmembrane</keyword>
<reference evidence="6 7" key="1">
    <citation type="journal article" date="2024" name="Commun. Biol.">
        <title>Comparative genomic analysis of thermophilic fungi reveals convergent evolutionary adaptations and gene losses.</title>
        <authorList>
            <person name="Steindorff A.S."/>
            <person name="Aguilar-Pontes M.V."/>
            <person name="Robinson A.J."/>
            <person name="Andreopoulos B."/>
            <person name="LaButti K."/>
            <person name="Kuo A."/>
            <person name="Mondo S."/>
            <person name="Riley R."/>
            <person name="Otillar R."/>
            <person name="Haridas S."/>
            <person name="Lipzen A."/>
            <person name="Grimwood J."/>
            <person name="Schmutz J."/>
            <person name="Clum A."/>
            <person name="Reid I.D."/>
            <person name="Moisan M.C."/>
            <person name="Butler G."/>
            <person name="Nguyen T.T.M."/>
            <person name="Dewar K."/>
            <person name="Conant G."/>
            <person name="Drula E."/>
            <person name="Henrissat B."/>
            <person name="Hansel C."/>
            <person name="Singer S."/>
            <person name="Hutchinson M.I."/>
            <person name="de Vries R.P."/>
            <person name="Natvig D.O."/>
            <person name="Powell A.J."/>
            <person name="Tsang A."/>
            <person name="Grigoriev I.V."/>
        </authorList>
    </citation>
    <scope>NUCLEOTIDE SEQUENCE [LARGE SCALE GENOMIC DNA]</scope>
    <source>
        <strain evidence="6 7">CBS 494.80</strain>
    </source>
</reference>
<dbReference type="PRINTS" id="PR00463">
    <property type="entry name" value="EP450I"/>
</dbReference>
<evidence type="ECO:0000313" key="6">
    <source>
        <dbReference type="EMBL" id="KAL2074104.1"/>
    </source>
</evidence>
<gene>
    <name evidence="6" type="ORF">VTL71DRAFT_7882</name>
</gene>
<accession>A0ABR4CYG7</accession>
<keyword evidence="5" id="KW-1133">Transmembrane helix</keyword>
<keyword evidence="4" id="KW-0349">Heme</keyword>
<evidence type="ECO:0000256" key="1">
    <source>
        <dbReference type="ARBA" id="ARBA00001971"/>
    </source>
</evidence>
<evidence type="ECO:0000256" key="4">
    <source>
        <dbReference type="RuleBase" id="RU000461"/>
    </source>
</evidence>
<keyword evidence="2 4" id="KW-0479">Metal-binding</keyword>
<keyword evidence="4" id="KW-0503">Monooxygenase</keyword>
<organism evidence="6 7">
    <name type="scientific">Oculimacula yallundae</name>
    <dbReference type="NCBI Taxonomy" id="86028"/>
    <lineage>
        <taxon>Eukaryota</taxon>
        <taxon>Fungi</taxon>
        <taxon>Dikarya</taxon>
        <taxon>Ascomycota</taxon>
        <taxon>Pezizomycotina</taxon>
        <taxon>Leotiomycetes</taxon>
        <taxon>Helotiales</taxon>
        <taxon>Ploettnerulaceae</taxon>
        <taxon>Oculimacula</taxon>
    </lineage>
</organism>
<dbReference type="PROSITE" id="PS00086">
    <property type="entry name" value="CYTOCHROME_P450"/>
    <property type="match status" value="1"/>
</dbReference>
<sequence>MVTIEGAQGNGYSLWFIILSLLVLFGVASLVNNVVYNIYQHPLRGIPGPKIAGATYLYQTYYSLRGSSTYYKRIREMHGKYGPVIRITPDEVHLSDTDNYETINCVGTKYAKSTQFYDGFTIGYSTFSCGPTEIHRIRRGMLEPFFSRRNVMSLEYIVQERAQKLSDLVATKLARNEAVDLHHTFRSISVDVITEYAFGSCYNLMDKEDLGAEFFAMVNGIGPCMWVFQQWPFLAKIVIALPPSIVKHINGPLKQMMNLREHCRVQVRAVKDDMDSGKKVDKPSIFPALLAPPPGIPAPSVEEIKDEALSVLAAAADTTGNAMTVAAYNVVSNPEIYERLCAELKAAFPNADDTLDYATLEKLPYLTGVVKEGLRLSFGVPGRLARIVPAGGATFNGYFLPGGSFVSMSSWMQHQDEHYFPNALEFSPDRWLDPIEARRIDKAFVSFGKGSRGCVGLNLAYCELYVSLGTLFRRYDKLLSNTLSKEDWEYDDYFSGYPRPGSTKFHVTARGEGRNSEYSGKGV</sequence>
<name>A0ABR4CYG7_9HELO</name>
<dbReference type="Gene3D" id="1.10.630.10">
    <property type="entry name" value="Cytochrome P450"/>
    <property type="match status" value="1"/>
</dbReference>
<evidence type="ECO:0008006" key="8">
    <source>
        <dbReference type="Google" id="ProtNLM"/>
    </source>
</evidence>
<comment type="caution">
    <text evidence="6">The sequence shown here is derived from an EMBL/GenBank/DDBJ whole genome shotgun (WGS) entry which is preliminary data.</text>
</comment>
<dbReference type="Proteomes" id="UP001595075">
    <property type="component" value="Unassembled WGS sequence"/>
</dbReference>
<keyword evidence="5" id="KW-0472">Membrane</keyword>
<dbReference type="EMBL" id="JAZHXI010000002">
    <property type="protein sequence ID" value="KAL2074104.1"/>
    <property type="molecule type" value="Genomic_DNA"/>
</dbReference>
<dbReference type="PANTHER" id="PTHR24305">
    <property type="entry name" value="CYTOCHROME P450"/>
    <property type="match status" value="1"/>
</dbReference>
<dbReference type="InterPro" id="IPR017972">
    <property type="entry name" value="Cyt_P450_CS"/>
</dbReference>